<keyword evidence="2" id="KW-0472">Membrane</keyword>
<feature type="region of interest" description="Disordered" evidence="1">
    <location>
        <begin position="1"/>
        <end position="52"/>
    </location>
</feature>
<feature type="compositionally biased region" description="Basic and acidic residues" evidence="1">
    <location>
        <begin position="1"/>
        <end position="14"/>
    </location>
</feature>
<keyword evidence="2" id="KW-1133">Transmembrane helix</keyword>
<sequence>MKESLDKKANEQKQIDLSLQSSEKESNQQSSANQEKNLNTNPVEVKKKTQSSDDPFLKRFRNTILVLTGVALTSAIFFSSFLPETNLKIPANQIMENIATGSKIAGNDADSALVPMDFTLELSKSSDGGDSRMLVWDFAAEDGDEVEIIVNGKPLGAPIVILNSPAVFSIPVPSVVQIRGIKDGGGGITYAVFFPGDKLAYFNVAPVGGFNTYTITVKP</sequence>
<keyword evidence="2" id="KW-0812">Transmembrane</keyword>
<dbReference type="PATRIC" id="fig|1218565.3.peg.3180"/>
<dbReference type="OrthoDB" id="6556312at2"/>
<feature type="compositionally biased region" description="Low complexity" evidence="1">
    <location>
        <begin position="17"/>
        <end position="37"/>
    </location>
</feature>
<dbReference type="RefSeq" id="WP_020774309.1">
    <property type="nucleotide sequence ID" value="NZ_ANIK01000071.1"/>
</dbReference>
<name>M6CN56_9LEPT</name>
<feature type="transmembrane region" description="Helical" evidence="2">
    <location>
        <begin position="64"/>
        <end position="82"/>
    </location>
</feature>
<evidence type="ECO:0000313" key="3">
    <source>
        <dbReference type="EMBL" id="EMJ93174.1"/>
    </source>
</evidence>
<dbReference type="AlphaFoldDB" id="M6CN56"/>
<gene>
    <name evidence="3" type="ORF">LEP1GSC194_1766</name>
</gene>
<organism evidence="3 4">
    <name type="scientific">Leptospira alstonii serovar Sichuan str. 79601</name>
    <dbReference type="NCBI Taxonomy" id="1218565"/>
    <lineage>
        <taxon>Bacteria</taxon>
        <taxon>Pseudomonadati</taxon>
        <taxon>Spirochaetota</taxon>
        <taxon>Spirochaetia</taxon>
        <taxon>Leptospirales</taxon>
        <taxon>Leptospiraceae</taxon>
        <taxon>Leptospira</taxon>
    </lineage>
</organism>
<comment type="caution">
    <text evidence="3">The sequence shown here is derived from an EMBL/GenBank/DDBJ whole genome shotgun (WGS) entry which is preliminary data.</text>
</comment>
<evidence type="ECO:0000256" key="2">
    <source>
        <dbReference type="SAM" id="Phobius"/>
    </source>
</evidence>
<evidence type="ECO:0000256" key="1">
    <source>
        <dbReference type="SAM" id="MobiDB-lite"/>
    </source>
</evidence>
<proteinExistence type="predicted"/>
<accession>M6CN56</accession>
<dbReference type="Proteomes" id="UP000011988">
    <property type="component" value="Unassembled WGS sequence"/>
</dbReference>
<protein>
    <submittedName>
        <fullName evidence="3">Uncharacterized protein</fullName>
    </submittedName>
</protein>
<reference evidence="3 4" key="1">
    <citation type="submission" date="2013-01" db="EMBL/GenBank/DDBJ databases">
        <authorList>
            <person name="Harkins D.M."/>
            <person name="Durkin A.S."/>
            <person name="Brinkac L.M."/>
            <person name="Haft D.H."/>
            <person name="Selengut J.D."/>
            <person name="Sanka R."/>
            <person name="DePew J."/>
            <person name="Purushe J."/>
            <person name="Galloway R.L."/>
            <person name="Vinetz J.M."/>
            <person name="Sutton G.G."/>
            <person name="Nierman W.C."/>
            <person name="Fouts D.E."/>
        </authorList>
    </citation>
    <scope>NUCLEOTIDE SEQUENCE [LARGE SCALE GENOMIC DNA]</scope>
    <source>
        <strain evidence="3 4">79601</strain>
    </source>
</reference>
<evidence type="ECO:0000313" key="4">
    <source>
        <dbReference type="Proteomes" id="UP000011988"/>
    </source>
</evidence>
<dbReference type="EMBL" id="ANIK01000071">
    <property type="protein sequence ID" value="EMJ93174.1"/>
    <property type="molecule type" value="Genomic_DNA"/>
</dbReference>